<keyword evidence="3" id="KW-1185">Reference proteome</keyword>
<evidence type="ECO:0000313" key="3">
    <source>
        <dbReference type="Proteomes" id="UP001392437"/>
    </source>
</evidence>
<name>A0AAW0QYD4_9PEZI</name>
<accession>A0AAW0QYD4</accession>
<feature type="compositionally biased region" description="Low complexity" evidence="1">
    <location>
        <begin position="80"/>
        <end position="89"/>
    </location>
</feature>
<proteinExistence type="predicted"/>
<organism evidence="2 3">
    <name type="scientific">Apiospora kogelbergensis</name>
    <dbReference type="NCBI Taxonomy" id="1337665"/>
    <lineage>
        <taxon>Eukaryota</taxon>
        <taxon>Fungi</taxon>
        <taxon>Dikarya</taxon>
        <taxon>Ascomycota</taxon>
        <taxon>Pezizomycotina</taxon>
        <taxon>Sordariomycetes</taxon>
        <taxon>Xylariomycetidae</taxon>
        <taxon>Amphisphaeriales</taxon>
        <taxon>Apiosporaceae</taxon>
        <taxon>Apiospora</taxon>
    </lineage>
</organism>
<dbReference type="EMBL" id="JAQQWP010000006">
    <property type="protein sequence ID" value="KAK8115365.1"/>
    <property type="molecule type" value="Genomic_DNA"/>
</dbReference>
<gene>
    <name evidence="2" type="ORF">PG999_007434</name>
</gene>
<evidence type="ECO:0000256" key="1">
    <source>
        <dbReference type="SAM" id="MobiDB-lite"/>
    </source>
</evidence>
<reference evidence="2 3" key="1">
    <citation type="submission" date="2023-01" db="EMBL/GenBank/DDBJ databases">
        <title>Analysis of 21 Apiospora genomes using comparative genomics revels a genus with tremendous synthesis potential of carbohydrate active enzymes and secondary metabolites.</title>
        <authorList>
            <person name="Sorensen T."/>
        </authorList>
    </citation>
    <scope>NUCLEOTIDE SEQUENCE [LARGE SCALE GENOMIC DNA]</scope>
    <source>
        <strain evidence="2 3">CBS 117206</strain>
    </source>
</reference>
<feature type="region of interest" description="Disordered" evidence="1">
    <location>
        <begin position="80"/>
        <end position="104"/>
    </location>
</feature>
<comment type="caution">
    <text evidence="2">The sequence shown here is derived from an EMBL/GenBank/DDBJ whole genome shotgun (WGS) entry which is preliminary data.</text>
</comment>
<dbReference type="Proteomes" id="UP001392437">
    <property type="component" value="Unassembled WGS sequence"/>
</dbReference>
<evidence type="ECO:0000313" key="2">
    <source>
        <dbReference type="EMBL" id="KAK8115365.1"/>
    </source>
</evidence>
<dbReference type="AlphaFoldDB" id="A0AAW0QYD4"/>
<protein>
    <submittedName>
        <fullName evidence="2">Uncharacterized protein</fullName>
    </submittedName>
</protein>
<sequence length="265" mass="28618">MPQFLFVDLPSFRIRDAQGHGVALTYKQLGRVLAQYQHVRAGLRSTEYADLCASLVFAAGATDLWTSYATSSAAAAVSTTSASSSSSRSRGGGSSRSSNPAGTETEADMIHAEENLLLAYRQAFDSPGAYPIVDALLLSAKPCAKCLGYFAPSSASGQSCRLPGTPSFKARFTPRSDRSYTPVFYLEPEDGQWGRIRPSATRRGRSWAACRLASSVDVARGQVYYLMPECGSFWFALNDQETMTDAEVAEAVVRQGVAATYWIGR</sequence>